<evidence type="ECO:0000313" key="1">
    <source>
        <dbReference type="EMBL" id="SEG45518.1"/>
    </source>
</evidence>
<protein>
    <submittedName>
        <fullName evidence="1">Uncharacterized protein</fullName>
    </submittedName>
</protein>
<evidence type="ECO:0000313" key="2">
    <source>
        <dbReference type="Proteomes" id="UP000236728"/>
    </source>
</evidence>
<organism evidence="1 2">
    <name type="scientific">Bryocella elongata</name>
    <dbReference type="NCBI Taxonomy" id="863522"/>
    <lineage>
        <taxon>Bacteria</taxon>
        <taxon>Pseudomonadati</taxon>
        <taxon>Acidobacteriota</taxon>
        <taxon>Terriglobia</taxon>
        <taxon>Terriglobales</taxon>
        <taxon>Acidobacteriaceae</taxon>
        <taxon>Bryocella</taxon>
    </lineage>
</organism>
<gene>
    <name evidence="1" type="ORF">SAMN05421819_3021</name>
</gene>
<dbReference type="PROSITE" id="PS51257">
    <property type="entry name" value="PROKAR_LIPOPROTEIN"/>
    <property type="match status" value="1"/>
</dbReference>
<dbReference type="RefSeq" id="WP_146072160.1">
    <property type="nucleotide sequence ID" value="NZ_FNVA01000005.1"/>
</dbReference>
<reference evidence="1 2" key="1">
    <citation type="submission" date="2016-10" db="EMBL/GenBank/DDBJ databases">
        <authorList>
            <person name="de Groot N.N."/>
        </authorList>
    </citation>
    <scope>NUCLEOTIDE SEQUENCE [LARGE SCALE GENOMIC DNA]</scope>
    <source>
        <strain evidence="1 2">DSM 22489</strain>
    </source>
</reference>
<keyword evidence="2" id="KW-1185">Reference proteome</keyword>
<name>A0A1H6A9Z5_9BACT</name>
<proteinExistence type="predicted"/>
<accession>A0A1H6A9Z5</accession>
<dbReference type="AlphaFoldDB" id="A0A1H6A9Z5"/>
<dbReference type="Proteomes" id="UP000236728">
    <property type="component" value="Unassembled WGS sequence"/>
</dbReference>
<sequence>MRFVSLRSLILTSSVSLTVGLLSGCGMSVKDALSTALLASQTSRLSGKLHGGPNPIQQANITLWETWTTGIAGNGAGGTGRAAASASTYGSAAYSLGTTTTDSNGSWTLASFNCDAGEYLYVTATGGKTASNSANPNEVLVAPLGACSDLPTATETQVNISELSTLAMAYALGNFTSEDAGYLGGGVQKVYIGAPATNNAATAGCTGTGSSMSCVASGLAEGFADAISLTNSTSYTINFPAGAANTVPTDANGNPTNATGSIPAAMINTLGNVLQSCVNTSGGAAPDSSNCGKLFTATTAGGNVPTDTLQAAISIAQHPANSVHSLYTIASTVGIFTPTLTAEPSDYTLAITYTGQNASNAASFGQPIALGLLANGQIVFSEIASGGSGKMTGIDTNGVQWANVGAPASASVIPDNAGNVYTFQQGSIFRSSSSTLSLTTTIASGTTTVKGGAVDLNNNFYSSPYNDSNALAYVSPSGTTVTSISGPTLSGSPLAAGLAFDASQNLWAGIGNGSTYVTQEFVTNGSCVPPAFCATTLGSATTAPASPIAAVAIAADGSAWGTGLTSLYHVGSNGVLLGTYSLPTNAQDYTLAMDGTSALFSADAIGGGIYRFDTTALTGQTLNPCSLRNGTSAQLTVCNTGIVSSTSVQVDAEGALWVADYSGSQMTKVLGVAAPAWPYLGYAHPGVKP</sequence>
<dbReference type="OrthoDB" id="107542at2"/>
<dbReference type="SUPFAM" id="SSF101898">
    <property type="entry name" value="NHL repeat"/>
    <property type="match status" value="1"/>
</dbReference>
<dbReference type="EMBL" id="FNVA01000005">
    <property type="protein sequence ID" value="SEG45518.1"/>
    <property type="molecule type" value="Genomic_DNA"/>
</dbReference>